<organism evidence="5 6">
    <name type="scientific">Caenorhabditis nigoni</name>
    <dbReference type="NCBI Taxonomy" id="1611254"/>
    <lineage>
        <taxon>Eukaryota</taxon>
        <taxon>Metazoa</taxon>
        <taxon>Ecdysozoa</taxon>
        <taxon>Nematoda</taxon>
        <taxon>Chromadorea</taxon>
        <taxon>Rhabditida</taxon>
        <taxon>Rhabditina</taxon>
        <taxon>Rhabditomorpha</taxon>
        <taxon>Rhabditoidea</taxon>
        <taxon>Rhabditidae</taxon>
        <taxon>Peloderinae</taxon>
        <taxon>Caenorhabditis</taxon>
    </lineage>
</organism>
<dbReference type="InterPro" id="IPR001356">
    <property type="entry name" value="HD"/>
</dbReference>
<comment type="subcellular location">
    <subcellularLocation>
        <location evidence="1 2 3">Nucleus</location>
    </subcellularLocation>
</comment>
<keyword evidence="2 3" id="KW-0371">Homeobox</keyword>
<dbReference type="Gene3D" id="1.10.10.60">
    <property type="entry name" value="Homeodomain-like"/>
    <property type="match status" value="1"/>
</dbReference>
<reference evidence="6" key="1">
    <citation type="submission" date="2017-10" db="EMBL/GenBank/DDBJ databases">
        <title>Rapid genome shrinkage in a self-fertile nematode reveals novel sperm competition proteins.</title>
        <authorList>
            <person name="Yin D."/>
            <person name="Schwarz E.M."/>
            <person name="Thomas C.G."/>
            <person name="Felde R.L."/>
            <person name="Korf I.F."/>
            <person name="Cutter A.D."/>
            <person name="Schartner C.M."/>
            <person name="Ralston E.J."/>
            <person name="Meyer B.J."/>
            <person name="Haag E.S."/>
        </authorList>
    </citation>
    <scope>NUCLEOTIDE SEQUENCE [LARGE SCALE GENOMIC DNA]</scope>
    <source>
        <strain evidence="6">JU1422</strain>
    </source>
</reference>
<protein>
    <recommendedName>
        <fullName evidence="4">Homeobox domain-containing protein</fullName>
    </recommendedName>
</protein>
<dbReference type="CDD" id="cd00086">
    <property type="entry name" value="homeodomain"/>
    <property type="match status" value="1"/>
</dbReference>
<accession>A0A2G5SXL3</accession>
<name>A0A2G5SXL3_9PELO</name>
<comment type="caution">
    <text evidence="5">The sequence shown here is derived from an EMBL/GenBank/DDBJ whole genome shotgun (WGS) entry which is preliminary data.</text>
</comment>
<feature type="DNA-binding region" description="Homeobox" evidence="2">
    <location>
        <begin position="8"/>
        <end position="69"/>
    </location>
</feature>
<evidence type="ECO:0000256" key="1">
    <source>
        <dbReference type="ARBA" id="ARBA00004123"/>
    </source>
</evidence>
<dbReference type="AlphaFoldDB" id="A0A2G5SXL3"/>
<evidence type="ECO:0000313" key="5">
    <source>
        <dbReference type="EMBL" id="PIC19770.1"/>
    </source>
</evidence>
<evidence type="ECO:0000256" key="2">
    <source>
        <dbReference type="PROSITE-ProRule" id="PRU00108"/>
    </source>
</evidence>
<dbReference type="OrthoDB" id="10424011at2759"/>
<feature type="domain" description="Homeobox" evidence="4">
    <location>
        <begin position="6"/>
        <end position="68"/>
    </location>
</feature>
<evidence type="ECO:0000259" key="4">
    <source>
        <dbReference type="PROSITE" id="PS50071"/>
    </source>
</evidence>
<proteinExistence type="predicted"/>
<dbReference type="PROSITE" id="PS50071">
    <property type="entry name" value="HOMEOBOX_2"/>
    <property type="match status" value="1"/>
</dbReference>
<evidence type="ECO:0000313" key="6">
    <source>
        <dbReference type="Proteomes" id="UP000230233"/>
    </source>
</evidence>
<dbReference type="SMART" id="SM00389">
    <property type="entry name" value="HOX"/>
    <property type="match status" value="1"/>
</dbReference>
<dbReference type="Pfam" id="PF00046">
    <property type="entry name" value="Homeodomain"/>
    <property type="match status" value="1"/>
</dbReference>
<gene>
    <name evidence="5" type="primary">Cnig_chr_X.g25192</name>
    <name evidence="5" type="ORF">B9Z55_025192</name>
</gene>
<dbReference type="GO" id="GO:0003677">
    <property type="term" value="F:DNA binding"/>
    <property type="evidence" value="ECO:0007669"/>
    <property type="project" value="UniProtKB-UniRule"/>
</dbReference>
<dbReference type="InterPro" id="IPR009057">
    <property type="entry name" value="Homeodomain-like_sf"/>
</dbReference>
<dbReference type="SUPFAM" id="SSF46689">
    <property type="entry name" value="Homeodomain-like"/>
    <property type="match status" value="1"/>
</dbReference>
<dbReference type="EMBL" id="PDUG01000006">
    <property type="protein sequence ID" value="PIC19770.1"/>
    <property type="molecule type" value="Genomic_DNA"/>
</dbReference>
<evidence type="ECO:0000256" key="3">
    <source>
        <dbReference type="RuleBase" id="RU000682"/>
    </source>
</evidence>
<keyword evidence="2 3" id="KW-0238">DNA-binding</keyword>
<sequence>MSSSSGKKVAPRAFLTQEAIEYLEGVFEEFQFLNDARMESIRKKIGQCFKCSTISEWFKNRRAQEIAKHEKPGAERVLPSEMALLHLTYERVPDVNKMNFTAWAKVHDITEADVKLYFRERDEREAALIAAQDRAPAGPTEILTFLFQHRHQAQETKVANAIDSSTGEDKLLCSVLFC</sequence>
<dbReference type="Proteomes" id="UP000230233">
    <property type="component" value="Chromosome X"/>
</dbReference>
<keyword evidence="2 3" id="KW-0539">Nucleus</keyword>
<dbReference type="GO" id="GO:0005634">
    <property type="term" value="C:nucleus"/>
    <property type="evidence" value="ECO:0007669"/>
    <property type="project" value="UniProtKB-SubCell"/>
</dbReference>
<keyword evidence="6" id="KW-1185">Reference proteome</keyword>